<dbReference type="Gene3D" id="3.30.43.10">
    <property type="entry name" value="Uridine Diphospho-n-acetylenolpyruvylglucosamine Reductase, domain 2"/>
    <property type="match status" value="1"/>
</dbReference>
<dbReference type="InterPro" id="IPR036318">
    <property type="entry name" value="FAD-bd_PCMH-like_sf"/>
</dbReference>
<dbReference type="InterPro" id="IPR012951">
    <property type="entry name" value="BBE"/>
</dbReference>
<evidence type="ECO:0000256" key="2">
    <source>
        <dbReference type="ARBA" id="ARBA00005466"/>
    </source>
</evidence>
<reference evidence="7 8" key="1">
    <citation type="submission" date="2015-01" db="EMBL/GenBank/DDBJ databases">
        <title>The Genome Sequence of Exophiala mesophila CBS40295.</title>
        <authorList>
            <consortium name="The Broad Institute Genomics Platform"/>
            <person name="Cuomo C."/>
            <person name="de Hoog S."/>
            <person name="Gorbushina A."/>
            <person name="Stielow B."/>
            <person name="Teixiera M."/>
            <person name="Abouelleil A."/>
            <person name="Chapman S.B."/>
            <person name="Priest M."/>
            <person name="Young S.K."/>
            <person name="Wortman J."/>
            <person name="Nusbaum C."/>
            <person name="Birren B."/>
        </authorList>
    </citation>
    <scope>NUCLEOTIDE SEQUENCE [LARGE SCALE GENOMIC DNA]</scope>
    <source>
        <strain evidence="7 8">CBS 40295</strain>
    </source>
</reference>
<keyword evidence="3" id="KW-0285">Flavoprotein</keyword>
<dbReference type="PROSITE" id="PS51387">
    <property type="entry name" value="FAD_PCMH"/>
    <property type="match status" value="1"/>
</dbReference>
<dbReference type="OMA" id="NAYIRND"/>
<dbReference type="SUPFAM" id="SSF56176">
    <property type="entry name" value="FAD-binding/transporter-associated domain-like"/>
    <property type="match status" value="1"/>
</dbReference>
<dbReference type="PANTHER" id="PTHR42973">
    <property type="entry name" value="BINDING OXIDOREDUCTASE, PUTATIVE (AFU_ORTHOLOGUE AFUA_1G17690)-RELATED"/>
    <property type="match status" value="1"/>
</dbReference>
<dbReference type="InterPro" id="IPR016169">
    <property type="entry name" value="FAD-bd_PCMH_sub2"/>
</dbReference>
<evidence type="ECO:0000313" key="7">
    <source>
        <dbReference type="EMBL" id="KIV88846.1"/>
    </source>
</evidence>
<evidence type="ECO:0000256" key="4">
    <source>
        <dbReference type="ARBA" id="ARBA00022827"/>
    </source>
</evidence>
<comment type="cofactor">
    <cofactor evidence="1">
        <name>FAD</name>
        <dbReference type="ChEBI" id="CHEBI:57692"/>
    </cofactor>
</comment>
<keyword evidence="4" id="KW-0274">FAD</keyword>
<dbReference type="InterPro" id="IPR006094">
    <property type="entry name" value="Oxid_FAD_bind_N"/>
</dbReference>
<dbReference type="InterPro" id="IPR050416">
    <property type="entry name" value="FAD-linked_Oxidoreductase"/>
</dbReference>
<dbReference type="Gene3D" id="3.30.465.10">
    <property type="match status" value="1"/>
</dbReference>
<feature type="domain" description="FAD-binding PCMH-type" evidence="6">
    <location>
        <begin position="30"/>
        <end position="201"/>
    </location>
</feature>
<dbReference type="VEuPathDB" id="FungiDB:PV10_08484"/>
<evidence type="ECO:0000313" key="8">
    <source>
        <dbReference type="Proteomes" id="UP000054302"/>
    </source>
</evidence>
<dbReference type="GeneID" id="27326329"/>
<dbReference type="Pfam" id="PF01565">
    <property type="entry name" value="FAD_binding_4"/>
    <property type="match status" value="1"/>
</dbReference>
<dbReference type="InterPro" id="IPR016166">
    <property type="entry name" value="FAD-bd_PCMH"/>
</dbReference>
<dbReference type="EMBL" id="KN847525">
    <property type="protein sequence ID" value="KIV88846.1"/>
    <property type="molecule type" value="Genomic_DNA"/>
</dbReference>
<organism evidence="7 8">
    <name type="scientific">Exophiala mesophila</name>
    <name type="common">Black yeast-like fungus</name>
    <dbReference type="NCBI Taxonomy" id="212818"/>
    <lineage>
        <taxon>Eukaryota</taxon>
        <taxon>Fungi</taxon>
        <taxon>Dikarya</taxon>
        <taxon>Ascomycota</taxon>
        <taxon>Pezizomycotina</taxon>
        <taxon>Eurotiomycetes</taxon>
        <taxon>Chaetothyriomycetidae</taxon>
        <taxon>Chaetothyriales</taxon>
        <taxon>Herpotrichiellaceae</taxon>
        <taxon>Exophiala</taxon>
    </lineage>
</organism>
<accession>A0A0D1XKX3</accession>
<name>A0A0D1XKX3_EXOME</name>
<evidence type="ECO:0000256" key="1">
    <source>
        <dbReference type="ARBA" id="ARBA00001974"/>
    </source>
</evidence>
<dbReference type="HOGENOM" id="CLU_018354_9_1_1"/>
<proteinExistence type="inferred from homology"/>
<dbReference type="RefSeq" id="XP_016220420.1">
    <property type="nucleotide sequence ID" value="XM_016373509.1"/>
</dbReference>
<evidence type="ECO:0000256" key="3">
    <source>
        <dbReference type="ARBA" id="ARBA00022630"/>
    </source>
</evidence>
<dbReference type="STRING" id="212818.A0A0D1XKX3"/>
<dbReference type="GO" id="GO:0071949">
    <property type="term" value="F:FAD binding"/>
    <property type="evidence" value="ECO:0007669"/>
    <property type="project" value="InterPro"/>
</dbReference>
<dbReference type="InterPro" id="IPR016167">
    <property type="entry name" value="FAD-bd_PCMH_sub1"/>
</dbReference>
<dbReference type="AlphaFoldDB" id="A0A0D1XKX3"/>
<dbReference type="Pfam" id="PF08031">
    <property type="entry name" value="BBE"/>
    <property type="match status" value="1"/>
</dbReference>
<evidence type="ECO:0000259" key="6">
    <source>
        <dbReference type="PROSITE" id="PS51387"/>
    </source>
</evidence>
<sequence length="459" mass="51510">MDTLPIVWRTGDPDLYEKARVGRIFNQRQPNRYPDAVVEAREAAHVVEAVKLAIERKCRIAVRSGGHNWSASSVRDNSILVDLGNCHEMTLDQDTGIVQVSPSTTSAELNAYLRPFGRMFAGGHCPDVAVGGFLLLGGVGWNARNWGCACEQVLAIEVVTADGRLLRADPTQNTDLYWAARGCGPGFPGVITRFHLQTRPLTKVMRSSLYVYPTSRYRSVFEWALELTPTFDNETEIVMISTHPPGLDDLHLMVLFITFKDSEGSAKDALQPAEDSFPSDPVLHWFCQKTDLPNEYAGQDHANPSGHRYHCENAYIRNGEDVVSVLEKAMTTSPSKETYTFWNPMFPWSRRSLPDMALSLQADHYLAMYTICKDEVDDAKCMNWTRDIIADVKKYSVGSYLGDIDLQVRTTKFWGDEQARRLMDIRRKWDPNGVICGYLDAGDKSGVAGLDNQLDNDKD</sequence>
<dbReference type="Proteomes" id="UP000054302">
    <property type="component" value="Unassembled WGS sequence"/>
</dbReference>
<protein>
    <recommendedName>
        <fullName evidence="6">FAD-binding PCMH-type domain-containing protein</fullName>
    </recommendedName>
</protein>
<gene>
    <name evidence="7" type="ORF">PV10_08484</name>
</gene>
<comment type="similarity">
    <text evidence="2">Belongs to the oxygen-dependent FAD-linked oxidoreductase family.</text>
</comment>
<dbReference type="PANTHER" id="PTHR42973:SF39">
    <property type="entry name" value="FAD-BINDING PCMH-TYPE DOMAIN-CONTAINING PROTEIN"/>
    <property type="match status" value="1"/>
</dbReference>
<keyword evidence="5" id="KW-0560">Oxidoreductase</keyword>
<dbReference type="GO" id="GO:0016491">
    <property type="term" value="F:oxidoreductase activity"/>
    <property type="evidence" value="ECO:0007669"/>
    <property type="project" value="UniProtKB-KW"/>
</dbReference>
<dbReference type="Gene3D" id="3.40.462.20">
    <property type="match status" value="1"/>
</dbReference>
<evidence type="ECO:0000256" key="5">
    <source>
        <dbReference type="ARBA" id="ARBA00023002"/>
    </source>
</evidence>
<keyword evidence="8" id="KW-1185">Reference proteome</keyword>
<dbReference type="OrthoDB" id="415825at2759"/>